<keyword evidence="1" id="KW-0812">Transmembrane</keyword>
<dbReference type="Proteomes" id="UP000239434">
    <property type="component" value="Unassembled WGS sequence"/>
</dbReference>
<keyword evidence="3" id="KW-1185">Reference proteome</keyword>
<proteinExistence type="predicted"/>
<dbReference type="RefSeq" id="WP_105745094.1">
    <property type="nucleotide sequence ID" value="NZ_PVBR01000027.1"/>
</dbReference>
<name>A0A2S9IKB5_9HYPH</name>
<protein>
    <submittedName>
        <fullName evidence="2">Uncharacterized protein</fullName>
    </submittedName>
</protein>
<keyword evidence="1" id="KW-1133">Transmembrane helix</keyword>
<dbReference type="AlphaFoldDB" id="A0A2S9IKB5"/>
<evidence type="ECO:0000256" key="1">
    <source>
        <dbReference type="SAM" id="Phobius"/>
    </source>
</evidence>
<evidence type="ECO:0000313" key="2">
    <source>
        <dbReference type="EMBL" id="PRD40942.1"/>
    </source>
</evidence>
<feature type="transmembrane region" description="Helical" evidence="1">
    <location>
        <begin position="27"/>
        <end position="49"/>
    </location>
</feature>
<organism evidence="2 3">
    <name type="scientific">Phyllobacterium phragmitis</name>
    <dbReference type="NCBI Taxonomy" id="2670329"/>
    <lineage>
        <taxon>Bacteria</taxon>
        <taxon>Pseudomonadati</taxon>
        <taxon>Pseudomonadota</taxon>
        <taxon>Alphaproteobacteria</taxon>
        <taxon>Hyphomicrobiales</taxon>
        <taxon>Phyllobacteriaceae</taxon>
        <taxon>Phyllobacterium</taxon>
    </lineage>
</organism>
<evidence type="ECO:0000313" key="3">
    <source>
        <dbReference type="Proteomes" id="UP000239434"/>
    </source>
</evidence>
<gene>
    <name evidence="2" type="ORF">C5748_24060</name>
</gene>
<accession>A0A2S9IKB5</accession>
<sequence length="107" mass="11373">MGFDDHSFKTDHSEYYPNSIAGARSGALRIALLFGSAAIALALILVPILNNRSNDVASQTLFPSGVDSISTGSIRNSRAYTVRKSVLQASPQTVCIIHSDGTKSDDC</sequence>
<comment type="caution">
    <text evidence="2">The sequence shown here is derived from an EMBL/GenBank/DDBJ whole genome shotgun (WGS) entry which is preliminary data.</text>
</comment>
<keyword evidence="1" id="KW-0472">Membrane</keyword>
<reference evidence="2 3" key="1">
    <citation type="submission" date="2018-02" db="EMBL/GenBank/DDBJ databases">
        <title>The draft genome of Phyllobacterium sp. 1N-3.</title>
        <authorList>
            <person name="Liu L."/>
            <person name="Li L."/>
            <person name="Zhang X."/>
            <person name="Wang T."/>
            <person name="Liang L."/>
        </authorList>
    </citation>
    <scope>NUCLEOTIDE SEQUENCE [LARGE SCALE GENOMIC DNA]</scope>
    <source>
        <strain evidence="2 3">1N-3</strain>
    </source>
</reference>
<dbReference type="EMBL" id="PVBR01000027">
    <property type="protein sequence ID" value="PRD40942.1"/>
    <property type="molecule type" value="Genomic_DNA"/>
</dbReference>